<dbReference type="AlphaFoldDB" id="A0A2W5THF7"/>
<gene>
    <name evidence="2" type="ORF">DI536_09215</name>
</gene>
<dbReference type="EMBL" id="QFQP01000006">
    <property type="protein sequence ID" value="PZR14950.1"/>
    <property type="molecule type" value="Genomic_DNA"/>
</dbReference>
<dbReference type="InterPro" id="IPR029058">
    <property type="entry name" value="AB_hydrolase_fold"/>
</dbReference>
<proteinExistence type="predicted"/>
<evidence type="ECO:0000259" key="1">
    <source>
        <dbReference type="Pfam" id="PF00135"/>
    </source>
</evidence>
<name>A0A2W5THF7_9BACT</name>
<organism evidence="2 3">
    <name type="scientific">Archangium gephyra</name>
    <dbReference type="NCBI Taxonomy" id="48"/>
    <lineage>
        <taxon>Bacteria</taxon>
        <taxon>Pseudomonadati</taxon>
        <taxon>Myxococcota</taxon>
        <taxon>Myxococcia</taxon>
        <taxon>Myxococcales</taxon>
        <taxon>Cystobacterineae</taxon>
        <taxon>Archangiaceae</taxon>
        <taxon>Archangium</taxon>
    </lineage>
</organism>
<dbReference type="PANTHER" id="PTHR11559">
    <property type="entry name" value="CARBOXYLESTERASE"/>
    <property type="match status" value="1"/>
</dbReference>
<dbReference type="InterPro" id="IPR050309">
    <property type="entry name" value="Type-B_Carboxylest/Lipase"/>
</dbReference>
<dbReference type="Pfam" id="PF00135">
    <property type="entry name" value="COesterase"/>
    <property type="match status" value="1"/>
</dbReference>
<evidence type="ECO:0000313" key="3">
    <source>
        <dbReference type="Proteomes" id="UP000249061"/>
    </source>
</evidence>
<feature type="domain" description="Carboxylesterase type B" evidence="1">
    <location>
        <begin position="41"/>
        <end position="313"/>
    </location>
</feature>
<protein>
    <recommendedName>
        <fullName evidence="1">Carboxylesterase type B domain-containing protein</fullName>
    </recommendedName>
</protein>
<reference evidence="2 3" key="1">
    <citation type="submission" date="2017-08" db="EMBL/GenBank/DDBJ databases">
        <title>Infants hospitalized years apart are colonized by the same room-sourced microbial strains.</title>
        <authorList>
            <person name="Brooks B."/>
            <person name="Olm M.R."/>
            <person name="Firek B.A."/>
            <person name="Baker R."/>
            <person name="Thomas B.C."/>
            <person name="Morowitz M.J."/>
            <person name="Banfield J.F."/>
        </authorList>
    </citation>
    <scope>NUCLEOTIDE SEQUENCE [LARGE SCALE GENOMIC DNA]</scope>
    <source>
        <strain evidence="2">S2_003_000_R2_14</strain>
    </source>
</reference>
<dbReference type="InterPro" id="IPR002018">
    <property type="entry name" value="CarbesteraseB"/>
</dbReference>
<comment type="caution">
    <text evidence="2">The sequence shown here is derived from an EMBL/GenBank/DDBJ whole genome shotgun (WGS) entry which is preliminary data.</text>
</comment>
<evidence type="ECO:0000313" key="2">
    <source>
        <dbReference type="EMBL" id="PZR14950.1"/>
    </source>
</evidence>
<dbReference type="Proteomes" id="UP000249061">
    <property type="component" value="Unassembled WGS sequence"/>
</dbReference>
<dbReference type="Gene3D" id="3.40.50.1820">
    <property type="entry name" value="alpha/beta hydrolase"/>
    <property type="match status" value="2"/>
</dbReference>
<dbReference type="SUPFAM" id="SSF53474">
    <property type="entry name" value="alpha/beta-Hydrolases"/>
    <property type="match status" value="1"/>
</dbReference>
<sequence>MTPLQFLRAALWLVVLWSCTACIPRRINWREVNARSDHSTLRHTSVGDIIGFVEIDGTLSWVGIPYAKAPVGNLRWKAPKPFGRVDPIMFSATKYGPECPQLDENGVFTGDENCLTLNISARSIDDAKKPVIVWLHDGSTATGTANEWSVMRRVSSRYGVVMVAVNYRLGVLGTLKRPSLSSTDDTPADASGNYGTLDVIEALKWVRANIGPFGGDPDKVTLFGSSEVFAVMDSPLASGLFHRLAINDGVPASVNVEAANALVEAQVVKLLIADGRAPNREEAKAVFSKMGTAETANYLRAHPPEQLVTVLKGTQPAVRDGHVLAQRSGARVPMLLGVDRCGENFERAFFREVGVDLPSDALGGQPFLYCFGAADLPSLVLGDEKEDEPARTRHSRTLMSYWVQFATTGDPGRGVDATLPAWPNATNEHRFMLLDVPQPSVGRETLDALLERLWKDASFKTDEARCDVAYTLFEGVGGATGHWTPERAAQVAAHCPRGN</sequence>
<accession>A0A2W5THF7</accession>